<feature type="binding site" evidence="2">
    <location>
        <begin position="147"/>
        <end position="148"/>
    </location>
    <ligand>
        <name>glutathione</name>
        <dbReference type="ChEBI" id="CHEBI:57925"/>
    </ligand>
</feature>
<gene>
    <name evidence="5" type="ORF">GUITHDRAFT_73031</name>
</gene>
<dbReference type="CDD" id="cd03190">
    <property type="entry name" value="GST_C_Omega_like"/>
    <property type="match status" value="1"/>
</dbReference>
<sequence length="345" mass="39485">GVKSGWNFAWKTLMRELAPQQSKDGSYVRPSYNFKGLVVRDGQSGRYHLYAGKACPWCHRVELVRSVRGLQAGGEQQEDYLSMTTVLDRPEEASRGGWVFGSHDPDPVVRARDLREVYDALVPGGFRGRCTHVLAMLTRIEQVVSNESGDLMRMLNNVAPKASDALSEEQRLRRRIDLYPPELQREIDELNHWIYEDVNNGVYKCGFATTQAGYNKAEHALTHALDRIEEILSNKRFLTGDRVTDADIRLFPTIFRYDAVYNILFRCTRRRVADMPNLKAWLQDMYQVPGVKETCDYNAMRESYFRQLFPLNPSGILPAEPADVIREASGRGAHDVASLFYIREE</sequence>
<dbReference type="InterPro" id="IPR010987">
    <property type="entry name" value="Glutathione-S-Trfase_C-like"/>
</dbReference>
<dbReference type="EnsemblProtists" id="EKX43480">
    <property type="protein sequence ID" value="EKX43480"/>
    <property type="gene ID" value="GUITHDRAFT_73031"/>
</dbReference>
<feature type="non-terminal residue" evidence="5">
    <location>
        <position position="1"/>
    </location>
</feature>
<dbReference type="PANTHER" id="PTHR32419">
    <property type="entry name" value="GLUTATHIONYL-HYDROQUINONE REDUCTASE"/>
    <property type="match status" value="1"/>
</dbReference>
<dbReference type="RefSeq" id="XP_005830460.1">
    <property type="nucleotide sequence ID" value="XM_005830403.1"/>
</dbReference>
<dbReference type="PROSITE" id="PS50405">
    <property type="entry name" value="GST_CTER"/>
    <property type="match status" value="1"/>
</dbReference>
<feature type="active site" description="Nucleophile" evidence="1">
    <location>
        <position position="55"/>
    </location>
</feature>
<evidence type="ECO:0000259" key="4">
    <source>
        <dbReference type="PROSITE" id="PS50405"/>
    </source>
</evidence>
<feature type="site" description="Lowers pKa of active site Cys" evidence="3">
    <location>
        <position position="304"/>
    </location>
</feature>
<dbReference type="Proteomes" id="UP000011087">
    <property type="component" value="Unassembled WGS sequence"/>
</dbReference>
<evidence type="ECO:0000256" key="3">
    <source>
        <dbReference type="PIRSR" id="PIRSR015753-3"/>
    </source>
</evidence>
<keyword evidence="7" id="KW-1185">Reference proteome</keyword>
<dbReference type="GeneID" id="17300045"/>
<dbReference type="PaxDb" id="55529-EKX43480"/>
<dbReference type="eggNOG" id="KOG2903">
    <property type="taxonomic scope" value="Eukaryota"/>
</dbReference>
<reference evidence="6" key="3">
    <citation type="submission" date="2015-06" db="UniProtKB">
        <authorList>
            <consortium name="EnsemblProtists"/>
        </authorList>
    </citation>
    <scope>IDENTIFICATION</scope>
</reference>
<feature type="binding site" evidence="2">
    <location>
        <position position="98"/>
    </location>
    <ligand>
        <name>glutathione</name>
        <dbReference type="ChEBI" id="CHEBI:57925"/>
    </ligand>
</feature>
<evidence type="ECO:0000313" key="6">
    <source>
        <dbReference type="EnsemblProtists" id="EKX43480"/>
    </source>
</evidence>
<evidence type="ECO:0000256" key="2">
    <source>
        <dbReference type="PIRSR" id="PIRSR015753-2"/>
    </source>
</evidence>
<evidence type="ECO:0000313" key="7">
    <source>
        <dbReference type="Proteomes" id="UP000011087"/>
    </source>
</evidence>
<reference evidence="7" key="2">
    <citation type="submission" date="2012-11" db="EMBL/GenBank/DDBJ databases">
        <authorList>
            <person name="Kuo A."/>
            <person name="Curtis B.A."/>
            <person name="Tanifuji G."/>
            <person name="Burki F."/>
            <person name="Gruber A."/>
            <person name="Irimia M."/>
            <person name="Maruyama S."/>
            <person name="Arias M.C."/>
            <person name="Ball S.G."/>
            <person name="Gile G.H."/>
            <person name="Hirakawa Y."/>
            <person name="Hopkins J.F."/>
            <person name="Rensing S.A."/>
            <person name="Schmutz J."/>
            <person name="Symeonidi A."/>
            <person name="Elias M."/>
            <person name="Eveleigh R.J."/>
            <person name="Herman E.K."/>
            <person name="Klute M.J."/>
            <person name="Nakayama T."/>
            <person name="Obornik M."/>
            <person name="Reyes-Prieto A."/>
            <person name="Armbrust E.V."/>
            <person name="Aves S.J."/>
            <person name="Beiko R.G."/>
            <person name="Coutinho P."/>
            <person name="Dacks J.B."/>
            <person name="Durnford D.G."/>
            <person name="Fast N.M."/>
            <person name="Green B.R."/>
            <person name="Grisdale C."/>
            <person name="Hempe F."/>
            <person name="Henrissat B."/>
            <person name="Hoppner M.P."/>
            <person name="Ishida K.-I."/>
            <person name="Kim E."/>
            <person name="Koreny L."/>
            <person name="Kroth P.G."/>
            <person name="Liu Y."/>
            <person name="Malik S.-B."/>
            <person name="Maier U.G."/>
            <person name="McRose D."/>
            <person name="Mock T."/>
            <person name="Neilson J.A."/>
            <person name="Onodera N.T."/>
            <person name="Poole A.M."/>
            <person name="Pritham E.J."/>
            <person name="Richards T.A."/>
            <person name="Rocap G."/>
            <person name="Roy S.W."/>
            <person name="Sarai C."/>
            <person name="Schaack S."/>
            <person name="Shirato S."/>
            <person name="Slamovits C.H."/>
            <person name="Spencer D.F."/>
            <person name="Suzuki S."/>
            <person name="Worden A.Z."/>
            <person name="Zauner S."/>
            <person name="Barry K."/>
            <person name="Bell C."/>
            <person name="Bharti A.K."/>
            <person name="Crow J.A."/>
            <person name="Grimwood J."/>
            <person name="Kramer R."/>
            <person name="Lindquist E."/>
            <person name="Lucas S."/>
            <person name="Salamov A."/>
            <person name="McFadden G.I."/>
            <person name="Lane C.E."/>
            <person name="Keeling P.J."/>
            <person name="Gray M.W."/>
            <person name="Grigoriev I.V."/>
            <person name="Archibald J.M."/>
        </authorList>
    </citation>
    <scope>NUCLEOTIDE SEQUENCE</scope>
    <source>
        <strain evidence="7">CCMP2712</strain>
    </source>
</reference>
<organism evidence="5">
    <name type="scientific">Guillardia theta (strain CCMP2712)</name>
    <name type="common">Cryptophyte</name>
    <dbReference type="NCBI Taxonomy" id="905079"/>
    <lineage>
        <taxon>Eukaryota</taxon>
        <taxon>Cryptophyceae</taxon>
        <taxon>Pyrenomonadales</taxon>
        <taxon>Geminigeraceae</taxon>
        <taxon>Guillardia</taxon>
    </lineage>
</organism>
<dbReference type="GO" id="GO:0005737">
    <property type="term" value="C:cytoplasm"/>
    <property type="evidence" value="ECO:0007669"/>
    <property type="project" value="TreeGrafter"/>
</dbReference>
<dbReference type="InterPro" id="IPR036282">
    <property type="entry name" value="Glutathione-S-Trfase_C_sf"/>
</dbReference>
<evidence type="ECO:0000256" key="1">
    <source>
        <dbReference type="PIRSR" id="PIRSR015753-1"/>
    </source>
</evidence>
<dbReference type="OMA" id="LYWNVKG"/>
<proteinExistence type="predicted"/>
<feature type="site" description="Lowers pKa of active site Cys" evidence="3">
    <location>
        <position position="261"/>
    </location>
</feature>
<dbReference type="SUPFAM" id="SSF47616">
    <property type="entry name" value="GST C-terminal domain-like"/>
    <property type="match status" value="1"/>
</dbReference>
<protein>
    <recommendedName>
        <fullName evidence="4">GST C-terminal domain-containing protein</fullName>
    </recommendedName>
</protein>
<dbReference type="InterPro" id="IPR047047">
    <property type="entry name" value="GST_Omega-like_C"/>
</dbReference>
<dbReference type="PANTHER" id="PTHR32419:SF6">
    <property type="entry name" value="GLUTATHIONE S-TRANSFERASE OMEGA-LIKE 1-RELATED"/>
    <property type="match status" value="1"/>
</dbReference>
<dbReference type="KEGG" id="gtt:GUITHDRAFT_73031"/>
<evidence type="ECO:0000313" key="5">
    <source>
        <dbReference type="EMBL" id="EKX43480.1"/>
    </source>
</evidence>
<accession>L1J5X0</accession>
<dbReference type="Pfam" id="PF13410">
    <property type="entry name" value="GST_C_2"/>
    <property type="match status" value="1"/>
</dbReference>
<dbReference type="GO" id="GO:0004364">
    <property type="term" value="F:glutathione transferase activity"/>
    <property type="evidence" value="ECO:0007669"/>
    <property type="project" value="InterPro"/>
</dbReference>
<name>L1J5X0_GUITC</name>
<dbReference type="InterPro" id="IPR016639">
    <property type="entry name" value="GST_Omega/GSH"/>
</dbReference>
<feature type="active site" description="Proton donor/acceptor" evidence="1">
    <location>
        <position position="203"/>
    </location>
</feature>
<dbReference type="Gene3D" id="3.40.30.10">
    <property type="entry name" value="Glutaredoxin"/>
    <property type="match status" value="1"/>
</dbReference>
<dbReference type="AlphaFoldDB" id="L1J5X0"/>
<feature type="domain" description="GST C-terminal" evidence="4">
    <location>
        <begin position="180"/>
        <end position="311"/>
    </location>
</feature>
<dbReference type="HOGENOM" id="CLU_037263_0_1_1"/>
<dbReference type="OrthoDB" id="2309723at2759"/>
<reference evidence="5 7" key="1">
    <citation type="journal article" date="2012" name="Nature">
        <title>Algal genomes reveal evolutionary mosaicism and the fate of nucleomorphs.</title>
        <authorList>
            <consortium name="DOE Joint Genome Institute"/>
            <person name="Curtis B.A."/>
            <person name="Tanifuji G."/>
            <person name="Burki F."/>
            <person name="Gruber A."/>
            <person name="Irimia M."/>
            <person name="Maruyama S."/>
            <person name="Arias M.C."/>
            <person name="Ball S.G."/>
            <person name="Gile G.H."/>
            <person name="Hirakawa Y."/>
            <person name="Hopkins J.F."/>
            <person name="Kuo A."/>
            <person name="Rensing S.A."/>
            <person name="Schmutz J."/>
            <person name="Symeonidi A."/>
            <person name="Elias M."/>
            <person name="Eveleigh R.J."/>
            <person name="Herman E.K."/>
            <person name="Klute M.J."/>
            <person name="Nakayama T."/>
            <person name="Obornik M."/>
            <person name="Reyes-Prieto A."/>
            <person name="Armbrust E.V."/>
            <person name="Aves S.J."/>
            <person name="Beiko R.G."/>
            <person name="Coutinho P."/>
            <person name="Dacks J.B."/>
            <person name="Durnford D.G."/>
            <person name="Fast N.M."/>
            <person name="Green B.R."/>
            <person name="Grisdale C.J."/>
            <person name="Hempel F."/>
            <person name="Henrissat B."/>
            <person name="Hoppner M.P."/>
            <person name="Ishida K."/>
            <person name="Kim E."/>
            <person name="Koreny L."/>
            <person name="Kroth P.G."/>
            <person name="Liu Y."/>
            <person name="Malik S.B."/>
            <person name="Maier U.G."/>
            <person name="McRose D."/>
            <person name="Mock T."/>
            <person name="Neilson J.A."/>
            <person name="Onodera N.T."/>
            <person name="Poole A.M."/>
            <person name="Pritham E.J."/>
            <person name="Richards T.A."/>
            <person name="Rocap G."/>
            <person name="Roy S.W."/>
            <person name="Sarai C."/>
            <person name="Schaack S."/>
            <person name="Shirato S."/>
            <person name="Slamovits C.H."/>
            <person name="Spencer D.F."/>
            <person name="Suzuki S."/>
            <person name="Worden A.Z."/>
            <person name="Zauner S."/>
            <person name="Barry K."/>
            <person name="Bell C."/>
            <person name="Bharti A.K."/>
            <person name="Crow J.A."/>
            <person name="Grimwood J."/>
            <person name="Kramer R."/>
            <person name="Lindquist E."/>
            <person name="Lucas S."/>
            <person name="Salamov A."/>
            <person name="McFadden G.I."/>
            <person name="Lane C.E."/>
            <person name="Keeling P.J."/>
            <person name="Gray M.W."/>
            <person name="Grigoriev I.V."/>
            <person name="Archibald J.M."/>
        </authorList>
    </citation>
    <scope>NUCLEOTIDE SEQUENCE</scope>
    <source>
        <strain evidence="5 7">CCMP2712</strain>
    </source>
</reference>
<dbReference type="EMBL" id="JH993010">
    <property type="protein sequence ID" value="EKX43480.1"/>
    <property type="molecule type" value="Genomic_DNA"/>
</dbReference>
<dbReference type="Gene3D" id="1.20.1050.10">
    <property type="match status" value="1"/>
</dbReference>
<dbReference type="PIRSF" id="PIRSF015753">
    <property type="entry name" value="GST"/>
    <property type="match status" value="1"/>
</dbReference>